<organism evidence="3 4">
    <name type="scientific">Malassezia brasiliensis</name>
    <dbReference type="NCBI Taxonomy" id="1821822"/>
    <lineage>
        <taxon>Eukaryota</taxon>
        <taxon>Fungi</taxon>
        <taxon>Dikarya</taxon>
        <taxon>Basidiomycota</taxon>
        <taxon>Ustilaginomycotina</taxon>
        <taxon>Malasseziomycetes</taxon>
        <taxon>Malasseziales</taxon>
        <taxon>Malasseziaceae</taxon>
        <taxon>Malassezia</taxon>
    </lineage>
</organism>
<dbReference type="InterPro" id="IPR019171">
    <property type="entry name" value="MIX23"/>
</dbReference>
<proteinExistence type="inferred from homology"/>
<dbReference type="EMBL" id="CP119953">
    <property type="protein sequence ID" value="WFC95708.1"/>
    <property type="molecule type" value="Genomic_DNA"/>
</dbReference>
<dbReference type="Proteomes" id="UP001216638">
    <property type="component" value="Chromosome 3"/>
</dbReference>
<feature type="compositionally biased region" description="Polar residues" evidence="2">
    <location>
        <begin position="172"/>
        <end position="182"/>
    </location>
</feature>
<dbReference type="AlphaFoldDB" id="A0AAF0DUJ5"/>
<evidence type="ECO:0000313" key="3">
    <source>
        <dbReference type="EMBL" id="WFC95708.1"/>
    </source>
</evidence>
<accession>A0AAF0DUJ5</accession>
<protein>
    <recommendedName>
        <fullName evidence="5">Caffeine-induced death protein 2</fullName>
    </recommendedName>
</protein>
<feature type="compositionally biased region" description="Polar residues" evidence="2">
    <location>
        <begin position="72"/>
        <end position="85"/>
    </location>
</feature>
<sequence>MAPKVYYSPLMRVPAESDADAQTKISNLGQPLPTPQSVKDVSPNVCLSLVEFKDLLRQFRALDDGITLRMNRSSARSRDTGTSAPPSLLQHHDGRFSSATAMDLGKSTYASYSESVCAGFWRELVDVWMRREDTIRYCVAVNQAALASAPSFSNNPDDRLDLDRASAPLPAQSPSRAESQAEFTERQLRNELAIESIIRRRSLEVFKSRCRAFTPSWNDSVEGQRERTYWEGK</sequence>
<evidence type="ECO:0008006" key="5">
    <source>
        <dbReference type="Google" id="ProtNLM"/>
    </source>
</evidence>
<feature type="region of interest" description="Disordered" evidence="2">
    <location>
        <begin position="150"/>
        <end position="182"/>
    </location>
</feature>
<keyword evidence="4" id="KW-1185">Reference proteome</keyword>
<evidence type="ECO:0000256" key="1">
    <source>
        <dbReference type="ARBA" id="ARBA00024204"/>
    </source>
</evidence>
<dbReference type="GO" id="GO:0005758">
    <property type="term" value="C:mitochondrial intermembrane space"/>
    <property type="evidence" value="ECO:0007669"/>
    <property type="project" value="InterPro"/>
</dbReference>
<evidence type="ECO:0000313" key="4">
    <source>
        <dbReference type="Proteomes" id="UP001216638"/>
    </source>
</evidence>
<reference evidence="3" key="1">
    <citation type="submission" date="2023-03" db="EMBL/GenBank/DDBJ databases">
        <title>Mating type loci evolution in Malassezia.</title>
        <authorList>
            <person name="Coelho M.A."/>
        </authorList>
    </citation>
    <scope>NUCLEOTIDE SEQUENCE</scope>
    <source>
        <strain evidence="3">CBS 14135</strain>
    </source>
</reference>
<dbReference type="PANTHER" id="PTHR31905">
    <property type="entry name" value="COILED-COIL DOMAIN-CONTAINING PROTEIN 58"/>
    <property type="match status" value="1"/>
</dbReference>
<dbReference type="Pfam" id="PF09774">
    <property type="entry name" value="MIX23"/>
    <property type="match status" value="1"/>
</dbReference>
<feature type="region of interest" description="Disordered" evidence="2">
    <location>
        <begin position="72"/>
        <end position="93"/>
    </location>
</feature>
<comment type="similarity">
    <text evidence="1">Belongs to the MIX23 family.</text>
</comment>
<name>A0AAF0DUJ5_9BASI</name>
<dbReference type="PANTHER" id="PTHR31905:SF2">
    <property type="entry name" value="PROTEIN MIX23"/>
    <property type="match status" value="1"/>
</dbReference>
<evidence type="ECO:0000256" key="2">
    <source>
        <dbReference type="SAM" id="MobiDB-lite"/>
    </source>
</evidence>
<gene>
    <name evidence="3" type="ORF">MBRA1_002361</name>
</gene>